<proteinExistence type="inferred from homology"/>
<dbReference type="SUPFAM" id="SSF50677">
    <property type="entry name" value="ValRS/IleRS/LeuRS editing domain"/>
    <property type="match status" value="1"/>
</dbReference>
<dbReference type="eggNOG" id="COG0525">
    <property type="taxonomic scope" value="Bacteria"/>
</dbReference>
<dbReference type="InterPro" id="IPR033705">
    <property type="entry name" value="Anticodon_Ia_Val"/>
</dbReference>
<evidence type="ECO:0000256" key="1">
    <source>
        <dbReference type="ARBA" id="ARBA00013169"/>
    </source>
</evidence>
<keyword evidence="3 11" id="KW-0436">Ligase</keyword>
<dbReference type="SUPFAM" id="SSF46589">
    <property type="entry name" value="tRNA-binding arm"/>
    <property type="match status" value="1"/>
</dbReference>
<dbReference type="Gene3D" id="3.90.740.10">
    <property type="entry name" value="Valyl/Leucyl/Isoleucyl-tRNA synthetase, editing domain"/>
    <property type="match status" value="1"/>
</dbReference>
<dbReference type="GeneID" id="66608847"/>
<dbReference type="GO" id="GO:0005829">
    <property type="term" value="C:cytosol"/>
    <property type="evidence" value="ECO:0007669"/>
    <property type="project" value="TreeGrafter"/>
</dbReference>
<evidence type="ECO:0000256" key="10">
    <source>
        <dbReference type="NCBIfam" id="TIGR00422"/>
    </source>
</evidence>
<accession>A0A0H3DMS3</accession>
<dbReference type="NCBIfam" id="NF004349">
    <property type="entry name" value="PRK05729.1"/>
    <property type="match status" value="1"/>
</dbReference>
<dbReference type="InterPro" id="IPR010978">
    <property type="entry name" value="tRNA-bd_arm"/>
</dbReference>
<feature type="domain" description="Methionyl/Valyl/Leucyl/Isoleucyl-tRNA synthetase anticodon-binding" evidence="14">
    <location>
        <begin position="596"/>
        <end position="733"/>
    </location>
</feature>
<dbReference type="Pfam" id="PF00133">
    <property type="entry name" value="tRNA-synt_1"/>
    <property type="match status" value="2"/>
</dbReference>
<dbReference type="Gene3D" id="1.10.730.10">
    <property type="entry name" value="Isoleucyl-tRNA Synthetase, Domain 1"/>
    <property type="match status" value="1"/>
</dbReference>
<dbReference type="GO" id="GO:0002161">
    <property type="term" value="F:aminoacyl-tRNA deacylase activity"/>
    <property type="evidence" value="ECO:0007669"/>
    <property type="project" value="InterPro"/>
</dbReference>
<dbReference type="PaxDb" id="722438-MPNE_0560"/>
<reference evidence="15 16" key="1">
    <citation type="journal article" date="2010" name="Appl. Environ. Microbiol.">
        <title>Targeted chromosomal knockouts in Mycoplasma pneumoniae.</title>
        <authorList>
            <person name="Krishnakumar R."/>
            <person name="Assad-Garcia N."/>
            <person name="Benders G.A."/>
            <person name="Phan Q."/>
            <person name="Montague M.G."/>
            <person name="Glass J.I."/>
        </authorList>
    </citation>
    <scope>NUCLEOTIDE SEQUENCE [LARGE SCALE GENOMIC DNA]</scope>
    <source>
        <strain evidence="16">ATCC 15531 / DSM 22911 / NBRC 14401 / NCTC 10119 / FH</strain>
    </source>
</reference>
<dbReference type="RefSeq" id="WP_014325560.1">
    <property type="nucleotide sequence ID" value="NZ_CP010546.1"/>
</dbReference>
<dbReference type="Gene3D" id="3.40.50.620">
    <property type="entry name" value="HUPs"/>
    <property type="match status" value="2"/>
</dbReference>
<evidence type="ECO:0000259" key="13">
    <source>
        <dbReference type="Pfam" id="PF00133"/>
    </source>
</evidence>
<evidence type="ECO:0000259" key="14">
    <source>
        <dbReference type="Pfam" id="PF08264"/>
    </source>
</evidence>
<dbReference type="PATRIC" id="fig|722438.3.peg.533"/>
<gene>
    <name evidence="15" type="primary">valS</name>
    <name evidence="15" type="ordered locus">MPNE_0560</name>
</gene>
<evidence type="ECO:0000256" key="5">
    <source>
        <dbReference type="ARBA" id="ARBA00022840"/>
    </source>
</evidence>
<dbReference type="InterPro" id="IPR014729">
    <property type="entry name" value="Rossmann-like_a/b/a_fold"/>
</dbReference>
<dbReference type="NCBIfam" id="TIGR00422">
    <property type="entry name" value="valS"/>
    <property type="match status" value="1"/>
</dbReference>
<organism evidence="15 16">
    <name type="scientific">Mycoplasmoides pneumoniae (strain ATCC 15531 / DSM 23978 / CIP 103766 / NBRC 14401 / NCTC 10119 / FH)</name>
    <name type="common">Mycoplasma pneumoniae</name>
    <dbReference type="NCBI Taxonomy" id="722438"/>
    <lineage>
        <taxon>Bacteria</taxon>
        <taxon>Bacillati</taxon>
        <taxon>Mycoplasmatota</taxon>
        <taxon>Mycoplasmoidales</taxon>
        <taxon>Mycoplasmoidaceae</taxon>
        <taxon>Mycoplasmoides</taxon>
    </lineage>
</organism>
<dbReference type="PANTHER" id="PTHR11946:SF93">
    <property type="entry name" value="VALINE--TRNA LIGASE, CHLOROPLASTIC_MITOCHONDRIAL 2"/>
    <property type="match status" value="1"/>
</dbReference>
<dbReference type="GO" id="GO:0005524">
    <property type="term" value="F:ATP binding"/>
    <property type="evidence" value="ECO:0007669"/>
    <property type="project" value="UniProtKB-KW"/>
</dbReference>
<dbReference type="STRING" id="722438.F539_02700"/>
<dbReference type="HOGENOM" id="CLU_001493_0_2_14"/>
<keyword evidence="8 11" id="KW-0030">Aminoacyl-tRNA synthetase</keyword>
<dbReference type="InterPro" id="IPR002300">
    <property type="entry name" value="aa-tRNA-synth_Ia"/>
</dbReference>
<evidence type="ECO:0000256" key="12">
    <source>
        <dbReference type="SAM" id="Coils"/>
    </source>
</evidence>
<keyword evidence="4 11" id="KW-0547">Nucleotide-binding</keyword>
<dbReference type="CDD" id="cd00817">
    <property type="entry name" value="ValRS_core"/>
    <property type="match status" value="1"/>
</dbReference>
<dbReference type="PRINTS" id="PR00986">
    <property type="entry name" value="TRNASYNTHVAL"/>
</dbReference>
<keyword evidence="2" id="KW-0963">Cytoplasm</keyword>
<dbReference type="CDD" id="cd07962">
    <property type="entry name" value="Anticodon_Ia_Val"/>
    <property type="match status" value="1"/>
</dbReference>
<dbReference type="EC" id="6.1.1.9" evidence="1 10"/>
<evidence type="ECO:0000313" key="15">
    <source>
        <dbReference type="EMBL" id="ADK87032.1"/>
    </source>
</evidence>
<dbReference type="InterPro" id="IPR009080">
    <property type="entry name" value="tRNAsynth_Ia_anticodon-bd"/>
</dbReference>
<sequence length="838" mass="95763">MDKQFSFQGQYDFKTVSTGLYDSWSSASFFKPQKNKVPFTAILPPPNLTGTLHIGHAFEVSITDQIMRFKRLRGYGVNWIPGFDHAGIATQTKYEKLARETNPEYFQAPRKQKVKMIMDWALTQGDTIQSQLKSLGASLNWNQVNFTLSKKASQIVNDSFIQLFEQGFIYQAETLVNWDTKLNTAISNIEVINKPVDQQLYYIAYKLANNPKKRLVVATTRPETIFVDVCLFVHPKDKHYHSFVKQKVVNPLTGALMPVFTDSYVDKKFGTGVLKCTPAHDFNDFALNEKYRLPFVSCIDHNGLLNEHAKQFTGLTVSAARQQVVEFLQTQKLLVKTMPLTSNVGFSERSDTVVEPLLSKQWFVDLPKLKKALAIKKYPELIPKRFNKQVTRWLSQLKPWCISRQLIWGHPIPVWTHKQSGALHVGSTAPTDKQNYTQSTDVLDTWFSSSLWPLICLDWHKNKHFVPTDLLVTGYDILFFWVLRMTFNSYFQTKQLPFKQVLIHGLVRDAQNRKMSKSLNNGINPMDLIRDYGADATRLFLTSNHTPGDDLIFNEQKLKSAANFLNKLWNVTKYVLQLGEQAKTVPSTHLPSTLSERWIWAKLKQLIVQTTKLLDKYQLALANQALVNFIWNDFCNTFIETIKQEDTALLPQLYTTAKTVLSTAVVMLSTVTPFLAERIYQQFHSGSVMQASWPTAKAVKPPKLFADVVEAVSSLRHYKANNQLVANQNLTVVLSGKAAPVVQNYFHFNWVDLRIEVNKTPGFQIKIVDNAANNLAHLEKQRSFYLAEVQRSQAINTNPAFLKKAPPHKVKAELLKLEEYQKKLAEVNHLIAKLTKAE</sequence>
<dbReference type="EMBL" id="CP002077">
    <property type="protein sequence ID" value="ADK87032.1"/>
    <property type="molecule type" value="Genomic_DNA"/>
</dbReference>
<dbReference type="InterPro" id="IPR002303">
    <property type="entry name" value="Valyl-tRNA_ligase"/>
</dbReference>
<dbReference type="PANTHER" id="PTHR11946">
    <property type="entry name" value="VALYL-TRNA SYNTHETASES"/>
    <property type="match status" value="1"/>
</dbReference>
<feature type="domain" description="Aminoacyl-tRNA synthetase class Ia" evidence="13">
    <location>
        <begin position="20"/>
        <end position="425"/>
    </location>
</feature>
<feature type="coiled-coil region" evidence="12">
    <location>
        <begin position="768"/>
        <end position="837"/>
    </location>
</feature>
<evidence type="ECO:0000256" key="4">
    <source>
        <dbReference type="ARBA" id="ARBA00022741"/>
    </source>
</evidence>
<dbReference type="Gene3D" id="1.10.287.380">
    <property type="entry name" value="Valyl-tRNA synthetase, C-terminal domain"/>
    <property type="match status" value="1"/>
</dbReference>
<evidence type="ECO:0000256" key="7">
    <source>
        <dbReference type="ARBA" id="ARBA00023054"/>
    </source>
</evidence>
<dbReference type="Gene3D" id="2.170.220.10">
    <property type="match status" value="1"/>
</dbReference>
<dbReference type="GO" id="GO:0006438">
    <property type="term" value="P:valyl-tRNA aminoacylation"/>
    <property type="evidence" value="ECO:0007669"/>
    <property type="project" value="UniProtKB-UniRule"/>
</dbReference>
<dbReference type="InterPro" id="IPR013155">
    <property type="entry name" value="M/V/L/I-tRNA-synth_anticd-bd"/>
</dbReference>
<dbReference type="PROSITE" id="PS00178">
    <property type="entry name" value="AA_TRNA_LIGASE_I"/>
    <property type="match status" value="1"/>
</dbReference>
<dbReference type="GO" id="GO:0004832">
    <property type="term" value="F:valine-tRNA ligase activity"/>
    <property type="evidence" value="ECO:0007669"/>
    <property type="project" value="UniProtKB-UniRule"/>
</dbReference>
<keyword evidence="7 12" id="KW-0175">Coiled coil</keyword>
<dbReference type="Proteomes" id="UP000007756">
    <property type="component" value="Chromosome"/>
</dbReference>
<dbReference type="Pfam" id="PF08264">
    <property type="entry name" value="Anticodon_1"/>
    <property type="match status" value="1"/>
</dbReference>
<dbReference type="InterPro" id="IPR037118">
    <property type="entry name" value="Val-tRNA_synth_C_sf"/>
</dbReference>
<dbReference type="InterPro" id="IPR001412">
    <property type="entry name" value="aa-tRNA-synth_I_CS"/>
</dbReference>
<name>A0A0H3DMS3_MYCPB</name>
<keyword evidence="6 11" id="KW-0648">Protein biosynthesis</keyword>
<evidence type="ECO:0000256" key="11">
    <source>
        <dbReference type="RuleBase" id="RU363035"/>
    </source>
</evidence>
<dbReference type="SUPFAM" id="SSF52374">
    <property type="entry name" value="Nucleotidylyl transferase"/>
    <property type="match status" value="1"/>
</dbReference>
<evidence type="ECO:0000256" key="3">
    <source>
        <dbReference type="ARBA" id="ARBA00022598"/>
    </source>
</evidence>
<keyword evidence="5 11" id="KW-0067">ATP-binding</keyword>
<feature type="domain" description="Aminoacyl-tRNA synthetase class Ia" evidence="13">
    <location>
        <begin position="431"/>
        <end position="550"/>
    </location>
</feature>
<evidence type="ECO:0000313" key="16">
    <source>
        <dbReference type="Proteomes" id="UP000007756"/>
    </source>
</evidence>
<evidence type="ECO:0000256" key="6">
    <source>
        <dbReference type="ARBA" id="ARBA00022917"/>
    </source>
</evidence>
<dbReference type="InterPro" id="IPR009008">
    <property type="entry name" value="Val/Leu/Ile-tRNA-synth_edit"/>
</dbReference>
<evidence type="ECO:0000256" key="8">
    <source>
        <dbReference type="ARBA" id="ARBA00023146"/>
    </source>
</evidence>
<dbReference type="AlphaFoldDB" id="A0A0H3DMS3"/>
<protein>
    <recommendedName>
        <fullName evidence="1 10">Valine--tRNA ligase</fullName>
        <ecNumber evidence="1 10">6.1.1.9</ecNumber>
    </recommendedName>
</protein>
<evidence type="ECO:0000256" key="2">
    <source>
        <dbReference type="ARBA" id="ARBA00022490"/>
    </source>
</evidence>
<dbReference type="SUPFAM" id="SSF47323">
    <property type="entry name" value="Anticodon-binding domain of a subclass of class I aminoacyl-tRNA synthetases"/>
    <property type="match status" value="1"/>
</dbReference>
<dbReference type="KEGG" id="mpj:MPNE_0560"/>
<comment type="catalytic activity">
    <reaction evidence="9">
        <text>tRNA(Val) + L-valine + ATP = L-valyl-tRNA(Val) + AMP + diphosphate</text>
        <dbReference type="Rhea" id="RHEA:10704"/>
        <dbReference type="Rhea" id="RHEA-COMP:9672"/>
        <dbReference type="Rhea" id="RHEA-COMP:9708"/>
        <dbReference type="ChEBI" id="CHEBI:30616"/>
        <dbReference type="ChEBI" id="CHEBI:33019"/>
        <dbReference type="ChEBI" id="CHEBI:57762"/>
        <dbReference type="ChEBI" id="CHEBI:78442"/>
        <dbReference type="ChEBI" id="CHEBI:78537"/>
        <dbReference type="ChEBI" id="CHEBI:456215"/>
        <dbReference type="EC" id="6.1.1.9"/>
    </reaction>
</comment>
<comment type="similarity">
    <text evidence="11">Belongs to the class-I aminoacyl-tRNA synthetase family.</text>
</comment>
<evidence type="ECO:0000256" key="9">
    <source>
        <dbReference type="ARBA" id="ARBA00047552"/>
    </source>
</evidence>